<sequence>MRGRLPLLWQWPWAATVVLRWTGQDPQGHTDPECGSPTPVGGGGPTHPGVPPPRCPCRQRTDTGRDLLCALRGGGRRAEMSDEDHPAVKPHITITSSETATANPPAFDDVCSDNPLPRFQKLEGISAVLVEVSLTDHKLLLNTEQRNRVLDTWNAVEEHYKQPQKYHQLYRTHSGNTYCLTKRDDLADAAVVQRVKLAKRYAAAQQDISLQCNRLYVLVKLLWLHSHEASRSSPEKTSLLKAYDRIQHRVLVEDPILCKAGLPLPKINTKTVRDFIRQQERLVNLHAIRQPAVIPKNSSVSSEELPPARRQPAILPPPDYPLLEYVPTPDGTICRWQCHSILLSHHCLCIEGMH</sequence>
<gene>
    <name evidence="3" type="ORF">UPYG_G00307790</name>
</gene>
<evidence type="ECO:0000256" key="1">
    <source>
        <dbReference type="SAM" id="MobiDB-lite"/>
    </source>
</evidence>
<protein>
    <submittedName>
        <fullName evidence="3">Uncharacterized protein</fullName>
    </submittedName>
</protein>
<dbReference type="EMBL" id="JAGEUA010000010">
    <property type="protein sequence ID" value="KAL0963546.1"/>
    <property type="molecule type" value="Genomic_DNA"/>
</dbReference>
<keyword evidence="2" id="KW-0732">Signal</keyword>
<feature type="region of interest" description="Disordered" evidence="1">
    <location>
        <begin position="23"/>
        <end position="59"/>
    </location>
</feature>
<evidence type="ECO:0000313" key="3">
    <source>
        <dbReference type="EMBL" id="KAL0963546.1"/>
    </source>
</evidence>
<dbReference type="PANTHER" id="PTHR47773">
    <property type="entry name" value="SI:DKEY-9I5.2-RELATED"/>
    <property type="match status" value="1"/>
</dbReference>
<comment type="caution">
    <text evidence="3">The sequence shown here is derived from an EMBL/GenBank/DDBJ whole genome shotgun (WGS) entry which is preliminary data.</text>
</comment>
<reference evidence="3 4" key="1">
    <citation type="submission" date="2024-06" db="EMBL/GenBank/DDBJ databases">
        <authorList>
            <person name="Pan Q."/>
            <person name="Wen M."/>
            <person name="Jouanno E."/>
            <person name="Zahm M."/>
            <person name="Klopp C."/>
            <person name="Cabau C."/>
            <person name="Louis A."/>
            <person name="Berthelot C."/>
            <person name="Parey E."/>
            <person name="Roest Crollius H."/>
            <person name="Montfort J."/>
            <person name="Robinson-Rechavi M."/>
            <person name="Bouchez O."/>
            <person name="Lampietro C."/>
            <person name="Lopez Roques C."/>
            <person name="Donnadieu C."/>
            <person name="Postlethwait J."/>
            <person name="Bobe J."/>
            <person name="Verreycken H."/>
            <person name="Guiguen Y."/>
        </authorList>
    </citation>
    <scope>NUCLEOTIDE SEQUENCE [LARGE SCALE GENOMIC DNA]</scope>
    <source>
        <strain evidence="3">Up_M1</strain>
        <tissue evidence="3">Testis</tissue>
    </source>
</reference>
<organism evidence="3 4">
    <name type="scientific">Umbra pygmaea</name>
    <name type="common">Eastern mudminnow</name>
    <dbReference type="NCBI Taxonomy" id="75934"/>
    <lineage>
        <taxon>Eukaryota</taxon>
        <taxon>Metazoa</taxon>
        <taxon>Chordata</taxon>
        <taxon>Craniata</taxon>
        <taxon>Vertebrata</taxon>
        <taxon>Euteleostomi</taxon>
        <taxon>Actinopterygii</taxon>
        <taxon>Neopterygii</taxon>
        <taxon>Teleostei</taxon>
        <taxon>Protacanthopterygii</taxon>
        <taxon>Esociformes</taxon>
        <taxon>Umbridae</taxon>
        <taxon>Umbra</taxon>
    </lineage>
</organism>
<evidence type="ECO:0000313" key="4">
    <source>
        <dbReference type="Proteomes" id="UP001557470"/>
    </source>
</evidence>
<dbReference type="PANTHER" id="PTHR47773:SF1">
    <property type="entry name" value="C2H2-TYPE DOMAIN-CONTAINING PROTEIN"/>
    <property type="match status" value="1"/>
</dbReference>
<feature type="signal peptide" evidence="2">
    <location>
        <begin position="1"/>
        <end position="23"/>
    </location>
</feature>
<dbReference type="AlphaFoldDB" id="A0ABD0WFZ1"/>
<dbReference type="Proteomes" id="UP001557470">
    <property type="component" value="Unassembled WGS sequence"/>
</dbReference>
<feature type="chain" id="PRO_5044820604" evidence="2">
    <location>
        <begin position="24"/>
        <end position="354"/>
    </location>
</feature>
<keyword evidence="4" id="KW-1185">Reference proteome</keyword>
<accession>A0ABD0WFZ1</accession>
<proteinExistence type="predicted"/>
<evidence type="ECO:0000256" key="2">
    <source>
        <dbReference type="SAM" id="SignalP"/>
    </source>
</evidence>
<name>A0ABD0WFZ1_UMBPY</name>